<dbReference type="KEGG" id="vg:16216106"/>
<dbReference type="PROSITE" id="PS51657">
    <property type="entry name" value="PSRV_HELICASE"/>
    <property type="match status" value="1"/>
</dbReference>
<protein>
    <submittedName>
        <fullName evidence="2">First triple-gene-block protein</fullName>
    </submittedName>
</protein>
<accession>S6B129</accession>
<evidence type="ECO:0000313" key="3">
    <source>
        <dbReference type="Proteomes" id="UP000201324"/>
    </source>
</evidence>
<dbReference type="Proteomes" id="UP000201324">
    <property type="component" value="Genome"/>
</dbReference>
<dbReference type="Pfam" id="PF01443">
    <property type="entry name" value="Viral_helicase1"/>
    <property type="match status" value="1"/>
</dbReference>
<dbReference type="SUPFAM" id="SSF52540">
    <property type="entry name" value="P-loop containing nucleoside triphosphate hydrolases"/>
    <property type="match status" value="1"/>
</dbReference>
<name>S6B129_9VIRU</name>
<dbReference type="GO" id="GO:0005524">
    <property type="term" value="F:ATP binding"/>
    <property type="evidence" value="ECO:0007669"/>
    <property type="project" value="InterPro"/>
</dbReference>
<dbReference type="GeneID" id="16216106"/>
<dbReference type="OrthoDB" id="12458at10239"/>
<feature type="domain" description="(+)RNA virus helicase C-terminal" evidence="1">
    <location>
        <begin position="58"/>
        <end position="349"/>
    </location>
</feature>
<dbReference type="EMBL" id="AB818899">
    <property type="protein sequence ID" value="BAN62706.1"/>
    <property type="molecule type" value="Genomic_RNA"/>
</dbReference>
<dbReference type="InterPro" id="IPR027351">
    <property type="entry name" value="(+)RNA_virus_helicase_core_dom"/>
</dbReference>
<dbReference type="InterPro" id="IPR027417">
    <property type="entry name" value="P-loop_NTPase"/>
</dbReference>
<evidence type="ECO:0000259" key="1">
    <source>
        <dbReference type="PROSITE" id="PS51657"/>
    </source>
</evidence>
<sequence>MTEWASENPHDFFSVLERNCGNAGFSWTGVRPRTITYSDLMSSGALVNLQSLLESESFSGCVRSGDIAAVKSDVVSKMDGKDWQARCGLVTGVAGSGKSTLIKTLLTSGEGRVVLGLPNSSLLKGVFSGCPNAFLIDDLFTSEIHLQRYQTMLVDEFTKVHMCEVMCLCVLLGVKNLVCFGDFSQSLNYKAGSVVNYGLPVLAKSDTSKRFGKKIAGLMSGSGCGNVRGSDSVNDDVSFEDLMGKLRDMSTVLVASEESQKELADCDIDSFLWSEVQGQTFDVVEVVLYDEYDDKLICDSNIRTVLLSRARKCNVLRFGPNIRARFESGNFGCGGNDSSYSGDTLREER</sequence>
<evidence type="ECO:0000313" key="2">
    <source>
        <dbReference type="EMBL" id="BAN62706.1"/>
    </source>
</evidence>
<dbReference type="RefSeq" id="YP_008219066.1">
    <property type="nucleotide sequence ID" value="NC_021736.1"/>
</dbReference>
<gene>
    <name evidence="2" type="primary">TGB1</name>
</gene>
<organism evidence="2 3">
    <name type="scientific">Burdock mottle virus</name>
    <dbReference type="NCBI Taxonomy" id="1324959"/>
    <lineage>
        <taxon>Viruses</taxon>
        <taxon>Riboviria</taxon>
        <taxon>Orthornavirae</taxon>
        <taxon>Kitrinoviricota</taxon>
        <taxon>Alsuviricetes</taxon>
        <taxon>Hepelivirales</taxon>
        <taxon>Benyviridae</taxon>
        <taxon>Benyvirus</taxon>
        <taxon>Benyvirus arctii</taxon>
    </lineage>
</organism>
<keyword evidence="3" id="KW-1185">Reference proteome</keyword>
<proteinExistence type="predicted"/>
<reference evidence="2 3" key="1">
    <citation type="journal article" date="2013" name="Virus Res.">
        <title>Characterization of burdock mottle virus, a novel member of the genus Benyvirus, and the identification of benyvirus-related sequences in the plant and insect genomes.</title>
        <authorList>
            <person name="Kondo H."/>
            <person name="Hirano S."/>
            <person name="Chiba S."/>
            <person name="Andika I.B."/>
            <person name="Hirai M."/>
            <person name="Maeda T."/>
            <person name="Tamada T."/>
        </authorList>
    </citation>
    <scope>NUCLEOTIDE SEQUENCE [LARGE SCALE GENOMIC DNA]</scope>
    <source>
        <strain evidence="2">S</strain>
    </source>
</reference>